<dbReference type="RefSeq" id="WP_378059737.1">
    <property type="nucleotide sequence ID" value="NZ_JBHSIS010000020.1"/>
</dbReference>
<evidence type="ECO:0000313" key="3">
    <source>
        <dbReference type="Proteomes" id="UP001595859"/>
    </source>
</evidence>
<gene>
    <name evidence="2" type="ORF">ACFPCV_29960</name>
</gene>
<feature type="region of interest" description="Disordered" evidence="1">
    <location>
        <begin position="18"/>
        <end position="42"/>
    </location>
</feature>
<accession>A0ABV9S7P7</accession>
<evidence type="ECO:0000313" key="2">
    <source>
        <dbReference type="EMBL" id="MFC4857745.1"/>
    </source>
</evidence>
<keyword evidence="3" id="KW-1185">Reference proteome</keyword>
<evidence type="ECO:0000256" key="1">
    <source>
        <dbReference type="SAM" id="MobiDB-lite"/>
    </source>
</evidence>
<sequence>MSMVTVITAVTLATAACSGSSTTGDDGGDATGTPTQNGAISTGAARPDTELVRITGEIEHGTQPGCMVLDADFTKYVLLGGDPAGLEAFAEDDTEVTVTGQAHTPTPTECTDGIPLAIQEIVPAT</sequence>
<organism evidence="2 3">
    <name type="scientific">Actinophytocola glycyrrhizae</name>
    <dbReference type="NCBI Taxonomy" id="2044873"/>
    <lineage>
        <taxon>Bacteria</taxon>
        <taxon>Bacillati</taxon>
        <taxon>Actinomycetota</taxon>
        <taxon>Actinomycetes</taxon>
        <taxon>Pseudonocardiales</taxon>
        <taxon>Pseudonocardiaceae</taxon>
    </lineage>
</organism>
<comment type="caution">
    <text evidence="2">The sequence shown here is derived from an EMBL/GenBank/DDBJ whole genome shotgun (WGS) entry which is preliminary data.</text>
</comment>
<dbReference type="EMBL" id="JBHSIS010000020">
    <property type="protein sequence ID" value="MFC4857745.1"/>
    <property type="molecule type" value="Genomic_DNA"/>
</dbReference>
<evidence type="ECO:0008006" key="4">
    <source>
        <dbReference type="Google" id="ProtNLM"/>
    </source>
</evidence>
<dbReference type="Proteomes" id="UP001595859">
    <property type="component" value="Unassembled WGS sequence"/>
</dbReference>
<name>A0ABV9S7P7_9PSEU</name>
<protein>
    <recommendedName>
        <fullName evidence="4">Lipoprotein antigen</fullName>
    </recommendedName>
</protein>
<proteinExistence type="predicted"/>
<reference evidence="3" key="1">
    <citation type="journal article" date="2019" name="Int. J. Syst. Evol. Microbiol.">
        <title>The Global Catalogue of Microorganisms (GCM) 10K type strain sequencing project: providing services to taxonomists for standard genome sequencing and annotation.</title>
        <authorList>
            <consortium name="The Broad Institute Genomics Platform"/>
            <consortium name="The Broad Institute Genome Sequencing Center for Infectious Disease"/>
            <person name="Wu L."/>
            <person name="Ma J."/>
        </authorList>
    </citation>
    <scope>NUCLEOTIDE SEQUENCE [LARGE SCALE GENOMIC DNA]</scope>
    <source>
        <strain evidence="3">ZS-22-S1</strain>
    </source>
</reference>